<dbReference type="Pfam" id="PF07811">
    <property type="entry name" value="TadE"/>
    <property type="match status" value="1"/>
</dbReference>
<dbReference type="EMBL" id="BMKB01000001">
    <property type="protein sequence ID" value="GGA38330.1"/>
    <property type="molecule type" value="Genomic_DNA"/>
</dbReference>
<reference evidence="3 4" key="1">
    <citation type="journal article" date="2014" name="Int. J. Syst. Evol. Microbiol.">
        <title>Complete genome sequence of Corynebacterium casei LMG S-19264T (=DSM 44701T), isolated from a smear-ripened cheese.</title>
        <authorList>
            <consortium name="US DOE Joint Genome Institute (JGI-PGF)"/>
            <person name="Walter F."/>
            <person name="Albersmeier A."/>
            <person name="Kalinowski J."/>
            <person name="Ruckert C."/>
        </authorList>
    </citation>
    <scope>NUCLEOTIDE SEQUENCE [LARGE SCALE GENOMIC DNA]</scope>
    <source>
        <strain evidence="3 4">CGMCC 1.15896</strain>
    </source>
</reference>
<dbReference type="AlphaFoldDB" id="A0A916VV03"/>
<dbReference type="Proteomes" id="UP000596977">
    <property type="component" value="Unassembled WGS sequence"/>
</dbReference>
<feature type="domain" description="TadE-like" evidence="2">
    <location>
        <begin position="17"/>
        <end position="59"/>
    </location>
</feature>
<dbReference type="InterPro" id="IPR012495">
    <property type="entry name" value="TadE-like_dom"/>
</dbReference>
<sequence length="146" mass="16012">MARNAFSSRPFWTNQRGASAVEFALLMPIYLLVVLGALAYGIYFGAAHSVQQLAADAARVAVAGLNDTERANLVHAYAQANAQGYILLDPDRLEIVPEPSPHDENQFLVTVRYDASTLPIWNLYPPLPLPSQTIAYRSIIRNGGPF</sequence>
<keyword evidence="4" id="KW-1185">Reference proteome</keyword>
<accession>A0A916VV03</accession>
<evidence type="ECO:0000256" key="1">
    <source>
        <dbReference type="SAM" id="Phobius"/>
    </source>
</evidence>
<evidence type="ECO:0000313" key="3">
    <source>
        <dbReference type="EMBL" id="GGA38330.1"/>
    </source>
</evidence>
<evidence type="ECO:0000313" key="4">
    <source>
        <dbReference type="Proteomes" id="UP000596977"/>
    </source>
</evidence>
<gene>
    <name evidence="3" type="ORF">GCM10011499_04670</name>
</gene>
<evidence type="ECO:0000259" key="2">
    <source>
        <dbReference type="Pfam" id="PF07811"/>
    </source>
</evidence>
<dbReference type="OrthoDB" id="7356451at2"/>
<keyword evidence="1" id="KW-0812">Transmembrane</keyword>
<feature type="transmembrane region" description="Helical" evidence="1">
    <location>
        <begin position="21"/>
        <end position="43"/>
    </location>
</feature>
<keyword evidence="1" id="KW-1133">Transmembrane helix</keyword>
<organism evidence="3 4">
    <name type="scientific">Pelagibacterium lentulum</name>
    <dbReference type="NCBI Taxonomy" id="2029865"/>
    <lineage>
        <taxon>Bacteria</taxon>
        <taxon>Pseudomonadati</taxon>
        <taxon>Pseudomonadota</taxon>
        <taxon>Alphaproteobacteria</taxon>
        <taxon>Hyphomicrobiales</taxon>
        <taxon>Devosiaceae</taxon>
        <taxon>Pelagibacterium</taxon>
    </lineage>
</organism>
<name>A0A916VV03_9HYPH</name>
<protein>
    <recommendedName>
        <fullName evidence="2">TadE-like domain-containing protein</fullName>
    </recommendedName>
</protein>
<dbReference type="RefSeq" id="WP_127073491.1">
    <property type="nucleotide sequence ID" value="NZ_BMKB01000001.1"/>
</dbReference>
<comment type="caution">
    <text evidence="3">The sequence shown here is derived from an EMBL/GenBank/DDBJ whole genome shotgun (WGS) entry which is preliminary data.</text>
</comment>
<proteinExistence type="predicted"/>
<keyword evidence="1" id="KW-0472">Membrane</keyword>